<evidence type="ECO:0000256" key="4">
    <source>
        <dbReference type="ARBA" id="ARBA00022516"/>
    </source>
</evidence>
<evidence type="ECO:0000256" key="1">
    <source>
        <dbReference type="ARBA" id="ARBA00004496"/>
    </source>
</evidence>
<dbReference type="WBParaSite" id="PEQ_0001073001-mRNA-1">
    <property type="protein sequence ID" value="PEQ_0001073001-mRNA-1"/>
    <property type="gene ID" value="PEQ_0001073001"/>
</dbReference>
<keyword evidence="7" id="KW-1185">Reference proteome</keyword>
<dbReference type="Proteomes" id="UP000887564">
    <property type="component" value="Unplaced"/>
</dbReference>
<dbReference type="SUPFAM" id="SSF52210">
    <property type="entry name" value="Succinyl-CoA synthetase domains"/>
    <property type="match status" value="1"/>
</dbReference>
<evidence type="ECO:0000256" key="3">
    <source>
        <dbReference type="ARBA" id="ARBA00022490"/>
    </source>
</evidence>
<protein>
    <recommendedName>
        <fullName evidence="2">ATP citrate synthase</fullName>
        <ecNumber evidence="2">2.3.3.8</ecNumber>
    </recommendedName>
</protein>
<proteinExistence type="predicted"/>
<evidence type="ECO:0000313" key="7">
    <source>
        <dbReference type="Proteomes" id="UP000887564"/>
    </source>
</evidence>
<keyword evidence="5" id="KW-0443">Lipid metabolism</keyword>
<evidence type="ECO:0000256" key="2">
    <source>
        <dbReference type="ARBA" id="ARBA00012639"/>
    </source>
</evidence>
<dbReference type="EC" id="2.3.3.8" evidence="2"/>
<keyword evidence="3" id="KW-0963">Cytoplasm</keyword>
<dbReference type="GO" id="GO:0006085">
    <property type="term" value="P:acetyl-CoA biosynthetic process"/>
    <property type="evidence" value="ECO:0007669"/>
    <property type="project" value="TreeGrafter"/>
</dbReference>
<dbReference type="GO" id="GO:0006633">
    <property type="term" value="P:fatty acid biosynthetic process"/>
    <property type="evidence" value="ECO:0007669"/>
    <property type="project" value="TreeGrafter"/>
</dbReference>
<dbReference type="InterPro" id="IPR002020">
    <property type="entry name" value="Citrate_synthase"/>
</dbReference>
<dbReference type="PANTHER" id="PTHR23118">
    <property type="entry name" value="ATP-CITRATE SYNTHASE"/>
    <property type="match status" value="1"/>
</dbReference>
<keyword evidence="4" id="KW-0444">Lipid biosynthesis</keyword>
<dbReference type="InterPro" id="IPR016102">
    <property type="entry name" value="Succinyl-CoA_synth-like"/>
</dbReference>
<dbReference type="Pfam" id="PF00549">
    <property type="entry name" value="Ligase_CoA"/>
    <property type="match status" value="1"/>
</dbReference>
<reference evidence="8" key="1">
    <citation type="submission" date="2022-11" db="UniProtKB">
        <authorList>
            <consortium name="WormBaseParasite"/>
        </authorList>
    </citation>
    <scope>IDENTIFICATION</scope>
</reference>
<dbReference type="PANTHER" id="PTHR23118:SF42">
    <property type="entry name" value="ATP-CITRATE SYNTHASE"/>
    <property type="match status" value="1"/>
</dbReference>
<organism evidence="7 8">
    <name type="scientific">Parascaris equorum</name>
    <name type="common">Equine roundworm</name>
    <dbReference type="NCBI Taxonomy" id="6256"/>
    <lineage>
        <taxon>Eukaryota</taxon>
        <taxon>Metazoa</taxon>
        <taxon>Ecdysozoa</taxon>
        <taxon>Nematoda</taxon>
        <taxon>Chromadorea</taxon>
        <taxon>Rhabditida</taxon>
        <taxon>Spirurina</taxon>
        <taxon>Ascaridomorpha</taxon>
        <taxon>Ascaridoidea</taxon>
        <taxon>Ascarididae</taxon>
        <taxon>Parascaris</taxon>
    </lineage>
</organism>
<evidence type="ECO:0000313" key="8">
    <source>
        <dbReference type="WBParaSite" id="PEQ_0001073001-mRNA-1"/>
    </source>
</evidence>
<dbReference type="Gene3D" id="3.40.50.261">
    <property type="entry name" value="Succinyl-CoA synthetase domains"/>
    <property type="match status" value="1"/>
</dbReference>
<sequence>MYRDLLGHYFVLVKVVLMEPLGRCELRPLTCVYDIFGSFCKSLSVKMMVLLGEVGGVEEYKIVNALKEKKITKPLIAWCIGTCADYITSEVGASADAKAETAAAKNEALREAGAYVPTSFDDLGTQIAAGVIEPKEEQPPPAVPMDYAWA</sequence>
<accession>A0A914RW56</accession>
<dbReference type="GO" id="GO:0005829">
    <property type="term" value="C:cytosol"/>
    <property type="evidence" value="ECO:0007669"/>
    <property type="project" value="TreeGrafter"/>
</dbReference>
<dbReference type="InterPro" id="IPR005811">
    <property type="entry name" value="SUCC_ACL_C"/>
</dbReference>
<evidence type="ECO:0000259" key="6">
    <source>
        <dbReference type="Pfam" id="PF00549"/>
    </source>
</evidence>
<name>A0A914RW56_PAREQ</name>
<dbReference type="GO" id="GO:0003878">
    <property type="term" value="F:ATP citrate synthase activity"/>
    <property type="evidence" value="ECO:0007669"/>
    <property type="project" value="UniProtKB-EC"/>
</dbReference>
<comment type="subcellular location">
    <subcellularLocation>
        <location evidence="1">Cytoplasm</location>
    </subcellularLocation>
</comment>
<feature type="domain" description="ATP-citrate synthase/succinyl-CoA ligase C-terminal" evidence="6">
    <location>
        <begin position="32"/>
        <end position="114"/>
    </location>
</feature>
<evidence type="ECO:0000256" key="5">
    <source>
        <dbReference type="ARBA" id="ARBA00023098"/>
    </source>
</evidence>
<dbReference type="AlphaFoldDB" id="A0A914RW56"/>